<organism evidence="11 12">
    <name type="scientific">Cohnella phaseoli</name>
    <dbReference type="NCBI Taxonomy" id="456490"/>
    <lineage>
        <taxon>Bacteria</taxon>
        <taxon>Bacillati</taxon>
        <taxon>Bacillota</taxon>
        <taxon>Bacilli</taxon>
        <taxon>Bacillales</taxon>
        <taxon>Paenibacillaceae</taxon>
        <taxon>Cohnella</taxon>
    </lineage>
</organism>
<evidence type="ECO:0000259" key="9">
    <source>
        <dbReference type="PROSITE" id="PS01124"/>
    </source>
</evidence>
<proteinExistence type="predicted"/>
<dbReference type="InterPro" id="IPR020449">
    <property type="entry name" value="Tscrpt_reg_AraC-type_HTH"/>
</dbReference>
<dbReference type="SUPFAM" id="SSF46689">
    <property type="entry name" value="Homeodomain-like"/>
    <property type="match status" value="2"/>
</dbReference>
<dbReference type="InterPro" id="IPR001789">
    <property type="entry name" value="Sig_transdc_resp-reg_receiver"/>
</dbReference>
<evidence type="ECO:0000259" key="10">
    <source>
        <dbReference type="PROSITE" id="PS50110"/>
    </source>
</evidence>
<sequence>MYKLILVDDEADVREGVLGEIDWETNGYAVIGVAENGREALELVEKSAPDVVVTDIRMPFMDGLQLAERIRSAYPSTKIIILTGYDEFEYARKAIHLNIEEFVLKPFSAGDLLQALRKVKGNLDAELAEKANLDSLQEHYRRSIPVLTELFLVSLITRQLAPHDIREKTEHYGMSLEGRHYAVSVIQLDGPTPEGESGGAERSPSRLRFDFELQSFAVRNIAEEIVSAHGGRGYVFQHSNGVVLIEISQQSDPEAVRVGTAALLEEIRHNVEKYIRRTVTIGTGAVTSSLTDVKYAYADAQAALDYRILLGNNRIIAIEDVEGRTVAPIRFDELQEQAFLRCLKVGTAEEMEAIVDGLFAPLIAAESSCSFRDAQIFLLQIVTAMLKVSQEPMRRTFQESALGPAGERAASGDWVKEITQFAGLGEAKAWVIATCAAMMSRIASERQSTYHSLVEQAIQYTKAHYADDDLSIAKVCAQLHISPGYFSSVFKRETKSTYVNYLLHLRMETAKEMLLTSELKTFEIAEAVGYADPNYFSFSFKKYVGLSPKDYRSRGRGEPL</sequence>
<dbReference type="PANTHER" id="PTHR42713">
    <property type="entry name" value="HISTIDINE KINASE-RELATED"/>
    <property type="match status" value="1"/>
</dbReference>
<evidence type="ECO:0000256" key="8">
    <source>
        <dbReference type="PROSITE-ProRule" id="PRU00169"/>
    </source>
</evidence>
<keyword evidence="7" id="KW-0804">Transcription</keyword>
<protein>
    <submittedName>
        <fullName evidence="11">Two-component system response regulator YesN</fullName>
    </submittedName>
</protein>
<keyword evidence="4" id="KW-0902">Two-component regulatory system</keyword>
<dbReference type="RefSeq" id="WP_116061470.1">
    <property type="nucleotide sequence ID" value="NZ_QRDZ01000011.1"/>
</dbReference>
<evidence type="ECO:0000313" key="12">
    <source>
        <dbReference type="Proteomes" id="UP000256977"/>
    </source>
</evidence>
<reference evidence="11 12" key="1">
    <citation type="submission" date="2018-07" db="EMBL/GenBank/DDBJ databases">
        <title>Genomic Encyclopedia of Type Strains, Phase III (KMG-III): the genomes of soil and plant-associated and newly described type strains.</title>
        <authorList>
            <person name="Whitman W."/>
        </authorList>
    </citation>
    <scope>NUCLEOTIDE SEQUENCE [LARGE SCALE GENOMIC DNA]</scope>
    <source>
        <strain evidence="11 12">CECT 7287</strain>
    </source>
</reference>
<dbReference type="InterPro" id="IPR009057">
    <property type="entry name" value="Homeodomain-like_sf"/>
</dbReference>
<evidence type="ECO:0000256" key="2">
    <source>
        <dbReference type="ARBA" id="ARBA00022490"/>
    </source>
</evidence>
<dbReference type="Pfam" id="PF00072">
    <property type="entry name" value="Response_reg"/>
    <property type="match status" value="1"/>
</dbReference>
<feature type="modified residue" description="4-aspartylphosphate" evidence="8">
    <location>
        <position position="55"/>
    </location>
</feature>
<keyword evidence="5" id="KW-0805">Transcription regulation</keyword>
<dbReference type="InterPro" id="IPR011006">
    <property type="entry name" value="CheY-like_superfamily"/>
</dbReference>
<evidence type="ECO:0000256" key="3">
    <source>
        <dbReference type="ARBA" id="ARBA00022553"/>
    </source>
</evidence>
<dbReference type="GO" id="GO:0003700">
    <property type="term" value="F:DNA-binding transcription factor activity"/>
    <property type="evidence" value="ECO:0007669"/>
    <property type="project" value="InterPro"/>
</dbReference>
<feature type="domain" description="Response regulatory" evidence="10">
    <location>
        <begin position="3"/>
        <end position="120"/>
    </location>
</feature>
<dbReference type="GO" id="GO:0005737">
    <property type="term" value="C:cytoplasm"/>
    <property type="evidence" value="ECO:0007669"/>
    <property type="project" value="UniProtKB-SubCell"/>
</dbReference>
<keyword evidence="2" id="KW-0963">Cytoplasm</keyword>
<comment type="subcellular location">
    <subcellularLocation>
        <location evidence="1">Cytoplasm</location>
    </subcellularLocation>
</comment>
<keyword evidence="12" id="KW-1185">Reference proteome</keyword>
<accession>A0A3D9JSZ2</accession>
<dbReference type="InterPro" id="IPR018060">
    <property type="entry name" value="HTH_AraC"/>
</dbReference>
<dbReference type="OrthoDB" id="9794370at2"/>
<evidence type="ECO:0000256" key="5">
    <source>
        <dbReference type="ARBA" id="ARBA00023015"/>
    </source>
</evidence>
<dbReference type="Gene3D" id="3.40.50.2300">
    <property type="match status" value="1"/>
</dbReference>
<dbReference type="Gene3D" id="1.10.10.60">
    <property type="entry name" value="Homeodomain-like"/>
    <property type="match status" value="2"/>
</dbReference>
<evidence type="ECO:0000313" key="11">
    <source>
        <dbReference type="EMBL" id="RED76667.1"/>
    </source>
</evidence>
<evidence type="ECO:0000256" key="1">
    <source>
        <dbReference type="ARBA" id="ARBA00004496"/>
    </source>
</evidence>
<dbReference type="AlphaFoldDB" id="A0A3D9JSZ2"/>
<dbReference type="SMART" id="SM00448">
    <property type="entry name" value="REC"/>
    <property type="match status" value="1"/>
</dbReference>
<dbReference type="CDD" id="cd17536">
    <property type="entry name" value="REC_YesN-like"/>
    <property type="match status" value="1"/>
</dbReference>
<dbReference type="Pfam" id="PF12833">
    <property type="entry name" value="HTH_18"/>
    <property type="match status" value="1"/>
</dbReference>
<dbReference type="InterPro" id="IPR051552">
    <property type="entry name" value="HptR"/>
</dbReference>
<evidence type="ECO:0000256" key="4">
    <source>
        <dbReference type="ARBA" id="ARBA00023012"/>
    </source>
</evidence>
<dbReference type="PROSITE" id="PS01124">
    <property type="entry name" value="HTH_ARAC_FAMILY_2"/>
    <property type="match status" value="1"/>
</dbReference>
<dbReference type="PRINTS" id="PR00032">
    <property type="entry name" value="HTHARAC"/>
</dbReference>
<dbReference type="InterPro" id="IPR041522">
    <property type="entry name" value="CdaR_GGDEF"/>
</dbReference>
<evidence type="ECO:0000256" key="6">
    <source>
        <dbReference type="ARBA" id="ARBA00023125"/>
    </source>
</evidence>
<dbReference type="SUPFAM" id="SSF52172">
    <property type="entry name" value="CheY-like"/>
    <property type="match status" value="1"/>
</dbReference>
<gene>
    <name evidence="11" type="ORF">DFP98_11151</name>
</gene>
<dbReference type="Proteomes" id="UP000256977">
    <property type="component" value="Unassembled WGS sequence"/>
</dbReference>
<dbReference type="PROSITE" id="PS50110">
    <property type="entry name" value="RESPONSE_REGULATORY"/>
    <property type="match status" value="1"/>
</dbReference>
<keyword evidence="6" id="KW-0238">DNA-binding</keyword>
<name>A0A3D9JSZ2_9BACL</name>
<dbReference type="PANTHER" id="PTHR42713:SF3">
    <property type="entry name" value="TRANSCRIPTIONAL REGULATORY PROTEIN HPTR"/>
    <property type="match status" value="1"/>
</dbReference>
<feature type="domain" description="HTH araC/xylS-type" evidence="9">
    <location>
        <begin position="455"/>
        <end position="554"/>
    </location>
</feature>
<comment type="caution">
    <text evidence="11">The sequence shown here is derived from an EMBL/GenBank/DDBJ whole genome shotgun (WGS) entry which is preliminary data.</text>
</comment>
<dbReference type="GO" id="GO:0000160">
    <property type="term" value="P:phosphorelay signal transduction system"/>
    <property type="evidence" value="ECO:0007669"/>
    <property type="project" value="UniProtKB-KW"/>
</dbReference>
<evidence type="ECO:0000256" key="7">
    <source>
        <dbReference type="ARBA" id="ARBA00023163"/>
    </source>
</evidence>
<dbReference type="SMART" id="SM00342">
    <property type="entry name" value="HTH_ARAC"/>
    <property type="match status" value="1"/>
</dbReference>
<dbReference type="GO" id="GO:0043565">
    <property type="term" value="F:sequence-specific DNA binding"/>
    <property type="evidence" value="ECO:0007669"/>
    <property type="project" value="InterPro"/>
</dbReference>
<dbReference type="EMBL" id="QRDZ01000011">
    <property type="protein sequence ID" value="RED76667.1"/>
    <property type="molecule type" value="Genomic_DNA"/>
</dbReference>
<keyword evidence="3 8" id="KW-0597">Phosphoprotein</keyword>
<dbReference type="Pfam" id="PF17853">
    <property type="entry name" value="GGDEF_2"/>
    <property type="match status" value="1"/>
</dbReference>